<evidence type="ECO:0000256" key="4">
    <source>
        <dbReference type="SAM" id="MobiDB-lite"/>
    </source>
</evidence>
<dbReference type="InterPro" id="IPR057326">
    <property type="entry name" value="KR_dom"/>
</dbReference>
<dbReference type="Pfam" id="PF00106">
    <property type="entry name" value="adh_short"/>
    <property type="match status" value="1"/>
</dbReference>
<evidence type="ECO:0000313" key="6">
    <source>
        <dbReference type="EMBL" id="GAA4328067.1"/>
    </source>
</evidence>
<feature type="domain" description="Ketoreductase" evidence="5">
    <location>
        <begin position="11"/>
        <end position="197"/>
    </location>
</feature>
<evidence type="ECO:0000256" key="3">
    <source>
        <dbReference type="RuleBase" id="RU000363"/>
    </source>
</evidence>
<keyword evidence="7" id="KW-1185">Reference proteome</keyword>
<dbReference type="RefSeq" id="WP_345247616.1">
    <property type="nucleotide sequence ID" value="NZ_BAABFO010000005.1"/>
</dbReference>
<dbReference type="SUPFAM" id="SSF51735">
    <property type="entry name" value="NAD(P)-binding Rossmann-fold domains"/>
    <property type="match status" value="1"/>
</dbReference>
<dbReference type="EMBL" id="BAABFO010000005">
    <property type="protein sequence ID" value="GAA4328067.1"/>
    <property type="molecule type" value="Genomic_DNA"/>
</dbReference>
<sequence>MDISLKPLDEQVVVITGASSGIGLATALAAAQQGARLVLAARSKQTLDEIVERIGASGGEAVAVEADVGVRADVERIARVALERFGRIDTWINDAGISVYGRLDEVSDEDSQRVFQTNFWGVVYGSLVAVPHLKAAGGGALINVGSEASDAAVPLQGMYSASKHAVKGFTHALRIELDADKAPVSVTLIQPTAVDTPFPEHAGNYLSQEPKLPTPMIDPDKVAAAILDAATESARDVRVGAMSVINTTTAKVLPALGEAMAKMQIGRQQRAEPPHSREGSLYRAGESGRVRGRGNQNAADPAQARRANVRDGGLR</sequence>
<gene>
    <name evidence="6" type="ORF">GCM10023144_13470</name>
</gene>
<feature type="region of interest" description="Disordered" evidence="4">
    <location>
        <begin position="265"/>
        <end position="315"/>
    </location>
</feature>
<protein>
    <submittedName>
        <fullName evidence="6">SDR family oxidoreductase</fullName>
    </submittedName>
</protein>
<comment type="similarity">
    <text evidence="1 3">Belongs to the short-chain dehydrogenases/reductases (SDR) family.</text>
</comment>
<dbReference type="InterPro" id="IPR020904">
    <property type="entry name" value="Sc_DH/Rdtase_CS"/>
</dbReference>
<dbReference type="PRINTS" id="PR00081">
    <property type="entry name" value="GDHRDH"/>
</dbReference>
<proteinExistence type="inferred from homology"/>
<accession>A0ABP8GPJ7</accession>
<dbReference type="PRINTS" id="PR00080">
    <property type="entry name" value="SDRFAMILY"/>
</dbReference>
<dbReference type="InterPro" id="IPR036291">
    <property type="entry name" value="NAD(P)-bd_dom_sf"/>
</dbReference>
<evidence type="ECO:0000259" key="5">
    <source>
        <dbReference type="SMART" id="SM00822"/>
    </source>
</evidence>
<evidence type="ECO:0000313" key="7">
    <source>
        <dbReference type="Proteomes" id="UP001501671"/>
    </source>
</evidence>
<name>A0ABP8GPJ7_9BURK</name>
<organism evidence="6 7">
    <name type="scientific">Pigmentiphaga soli</name>
    <dbReference type="NCBI Taxonomy" id="1007095"/>
    <lineage>
        <taxon>Bacteria</taxon>
        <taxon>Pseudomonadati</taxon>
        <taxon>Pseudomonadota</taxon>
        <taxon>Betaproteobacteria</taxon>
        <taxon>Burkholderiales</taxon>
        <taxon>Alcaligenaceae</taxon>
        <taxon>Pigmentiphaga</taxon>
    </lineage>
</organism>
<dbReference type="SMART" id="SM00822">
    <property type="entry name" value="PKS_KR"/>
    <property type="match status" value="1"/>
</dbReference>
<dbReference type="InterPro" id="IPR002347">
    <property type="entry name" value="SDR_fam"/>
</dbReference>
<reference evidence="7" key="1">
    <citation type="journal article" date="2019" name="Int. J. Syst. Evol. Microbiol.">
        <title>The Global Catalogue of Microorganisms (GCM) 10K type strain sequencing project: providing services to taxonomists for standard genome sequencing and annotation.</title>
        <authorList>
            <consortium name="The Broad Institute Genomics Platform"/>
            <consortium name="The Broad Institute Genome Sequencing Center for Infectious Disease"/>
            <person name="Wu L."/>
            <person name="Ma J."/>
        </authorList>
    </citation>
    <scope>NUCLEOTIDE SEQUENCE [LARGE SCALE GENOMIC DNA]</scope>
    <source>
        <strain evidence="7">JCM 17666</strain>
    </source>
</reference>
<comment type="caution">
    <text evidence="6">The sequence shown here is derived from an EMBL/GenBank/DDBJ whole genome shotgun (WGS) entry which is preliminary data.</text>
</comment>
<dbReference type="Gene3D" id="3.40.50.720">
    <property type="entry name" value="NAD(P)-binding Rossmann-like Domain"/>
    <property type="match status" value="1"/>
</dbReference>
<dbReference type="PROSITE" id="PS00061">
    <property type="entry name" value="ADH_SHORT"/>
    <property type="match status" value="1"/>
</dbReference>
<dbReference type="NCBIfam" id="NF005495">
    <property type="entry name" value="PRK07109.1"/>
    <property type="match status" value="1"/>
</dbReference>
<keyword evidence="2" id="KW-0560">Oxidoreductase</keyword>
<evidence type="ECO:0000256" key="1">
    <source>
        <dbReference type="ARBA" id="ARBA00006484"/>
    </source>
</evidence>
<dbReference type="Proteomes" id="UP001501671">
    <property type="component" value="Unassembled WGS sequence"/>
</dbReference>
<evidence type="ECO:0000256" key="2">
    <source>
        <dbReference type="ARBA" id="ARBA00023002"/>
    </source>
</evidence>
<feature type="compositionally biased region" description="Basic and acidic residues" evidence="4">
    <location>
        <begin position="269"/>
        <end position="280"/>
    </location>
</feature>
<dbReference type="PANTHER" id="PTHR44196">
    <property type="entry name" value="DEHYDROGENASE/REDUCTASE SDR FAMILY MEMBER 7B"/>
    <property type="match status" value="1"/>
</dbReference>
<dbReference type="PANTHER" id="PTHR44196:SF1">
    <property type="entry name" value="DEHYDROGENASE_REDUCTASE SDR FAMILY MEMBER 7B"/>
    <property type="match status" value="1"/>
</dbReference>